<dbReference type="InterPro" id="IPR003713">
    <property type="entry name" value="FliS"/>
</dbReference>
<evidence type="ECO:0000313" key="8">
    <source>
        <dbReference type="Proteomes" id="UP000000719"/>
    </source>
</evidence>
<name>B8CYT3_HALOH</name>
<dbReference type="AlphaFoldDB" id="B8CYT3"/>
<dbReference type="NCBIfam" id="TIGR00208">
    <property type="entry name" value="fliS"/>
    <property type="match status" value="1"/>
</dbReference>
<gene>
    <name evidence="7" type="ordered locus">Hore_17030</name>
</gene>
<dbReference type="PIRSF" id="PIRSF039090">
    <property type="entry name" value="Flis"/>
    <property type="match status" value="1"/>
</dbReference>
<dbReference type="Pfam" id="PF02561">
    <property type="entry name" value="FliS"/>
    <property type="match status" value="1"/>
</dbReference>
<organism evidence="7 8">
    <name type="scientific">Halothermothrix orenii (strain H 168 / OCM 544 / DSM 9562)</name>
    <dbReference type="NCBI Taxonomy" id="373903"/>
    <lineage>
        <taxon>Bacteria</taxon>
        <taxon>Bacillati</taxon>
        <taxon>Bacillota</taxon>
        <taxon>Clostridia</taxon>
        <taxon>Halanaerobiales</taxon>
        <taxon>Halothermotrichaceae</taxon>
        <taxon>Halothermothrix</taxon>
    </lineage>
</organism>
<dbReference type="PANTHER" id="PTHR34773:SF1">
    <property type="entry name" value="FLAGELLAR SECRETION CHAPERONE FLIS"/>
    <property type="match status" value="1"/>
</dbReference>
<comment type="similarity">
    <text evidence="2 6">Belongs to the FliS family.</text>
</comment>
<dbReference type="SUPFAM" id="SSF101116">
    <property type="entry name" value="Flagellar export chaperone FliS"/>
    <property type="match status" value="1"/>
</dbReference>
<dbReference type="Gene3D" id="1.20.120.340">
    <property type="entry name" value="Flagellar protein FliS"/>
    <property type="match status" value="1"/>
</dbReference>
<reference evidence="7 8" key="1">
    <citation type="journal article" date="2009" name="PLoS ONE">
        <title>Genome analysis of the anaerobic thermohalophilic bacterium Halothermothrix orenii.</title>
        <authorList>
            <person name="Mavromatis K."/>
            <person name="Ivanova N."/>
            <person name="Anderson I."/>
            <person name="Lykidis A."/>
            <person name="Hooper S.D."/>
            <person name="Sun H."/>
            <person name="Kunin V."/>
            <person name="Lapidus A."/>
            <person name="Hugenholtz P."/>
            <person name="Patel B."/>
            <person name="Kyrpides N.C."/>
        </authorList>
    </citation>
    <scope>NUCLEOTIDE SEQUENCE [LARGE SCALE GENOMIC DNA]</scope>
    <source>
        <strain evidence="8">H 168 / OCM 544 / DSM 9562</strain>
    </source>
</reference>
<keyword evidence="7" id="KW-0969">Cilium</keyword>
<evidence type="ECO:0000256" key="3">
    <source>
        <dbReference type="ARBA" id="ARBA00022490"/>
    </source>
</evidence>
<evidence type="ECO:0000256" key="6">
    <source>
        <dbReference type="PIRNR" id="PIRNR039090"/>
    </source>
</evidence>
<evidence type="ECO:0000256" key="1">
    <source>
        <dbReference type="ARBA" id="ARBA00004514"/>
    </source>
</evidence>
<dbReference type="eggNOG" id="COG1516">
    <property type="taxonomic scope" value="Bacteria"/>
</dbReference>
<dbReference type="EMBL" id="CP001098">
    <property type="protein sequence ID" value="ACL70452.1"/>
    <property type="molecule type" value="Genomic_DNA"/>
</dbReference>
<dbReference type="InterPro" id="IPR036584">
    <property type="entry name" value="FliS_sf"/>
</dbReference>
<keyword evidence="4 6" id="KW-1005">Bacterial flagellum biogenesis</keyword>
<dbReference type="RefSeq" id="WP_015923422.1">
    <property type="nucleotide sequence ID" value="NC_011899.1"/>
</dbReference>
<keyword evidence="3 6" id="KW-0963">Cytoplasm</keyword>
<protein>
    <recommendedName>
        <fullName evidence="6">Flagellar secretion chaperone FliS</fullName>
    </recommendedName>
</protein>
<keyword evidence="7" id="KW-0966">Cell projection</keyword>
<dbReference type="GO" id="GO:0071973">
    <property type="term" value="P:bacterial-type flagellum-dependent cell motility"/>
    <property type="evidence" value="ECO:0007669"/>
    <property type="project" value="TreeGrafter"/>
</dbReference>
<proteinExistence type="inferred from homology"/>
<evidence type="ECO:0000256" key="2">
    <source>
        <dbReference type="ARBA" id="ARBA00008787"/>
    </source>
</evidence>
<dbReference type="CDD" id="cd16098">
    <property type="entry name" value="FliS"/>
    <property type="match status" value="1"/>
</dbReference>
<dbReference type="PANTHER" id="PTHR34773">
    <property type="entry name" value="FLAGELLAR SECRETION CHAPERONE FLIS"/>
    <property type="match status" value="1"/>
</dbReference>
<keyword evidence="7" id="KW-0282">Flagellum</keyword>
<keyword evidence="8" id="KW-1185">Reference proteome</keyword>
<dbReference type="HOGENOM" id="CLU_080373_3_2_9"/>
<dbReference type="GO" id="GO:0005829">
    <property type="term" value="C:cytosol"/>
    <property type="evidence" value="ECO:0007669"/>
    <property type="project" value="UniProtKB-SubCell"/>
</dbReference>
<keyword evidence="5" id="KW-0143">Chaperone</keyword>
<evidence type="ECO:0000256" key="4">
    <source>
        <dbReference type="ARBA" id="ARBA00022795"/>
    </source>
</evidence>
<evidence type="ECO:0000256" key="5">
    <source>
        <dbReference type="ARBA" id="ARBA00023186"/>
    </source>
</evidence>
<sequence>MPENPYQKYKKTRFETANREKLILMLYEGAIKSLNHAKKGMEEDNIELINESLKKSQDIINELMVSLNPEAGEIATNLYSLYDYMQRRLIEANLKKEIEPVKEVKKMVEELHETWKEAMLQVHKTKYAGQKKQGGFSLEG</sequence>
<dbReference type="STRING" id="373903.Hore_17030"/>
<dbReference type="Proteomes" id="UP000000719">
    <property type="component" value="Chromosome"/>
</dbReference>
<comment type="subcellular location">
    <subcellularLocation>
        <location evidence="1 6">Cytoplasm</location>
        <location evidence="1 6">Cytosol</location>
    </subcellularLocation>
</comment>
<dbReference type="GO" id="GO:0044780">
    <property type="term" value="P:bacterial-type flagellum assembly"/>
    <property type="evidence" value="ECO:0007669"/>
    <property type="project" value="InterPro"/>
</dbReference>
<accession>B8CYT3</accession>
<evidence type="ECO:0000313" key="7">
    <source>
        <dbReference type="EMBL" id="ACL70452.1"/>
    </source>
</evidence>
<dbReference type="KEGG" id="hor:Hore_17030"/>
<dbReference type="OrthoDB" id="1524959at2"/>